<dbReference type="PANTHER" id="PTHR42839:SF1">
    <property type="entry name" value="ISOCHORISMATE SYNTHASE MENF"/>
    <property type="match status" value="1"/>
</dbReference>
<organism evidence="6 7">
    <name type="scientific">Gracilibacillus xinjiangensis</name>
    <dbReference type="NCBI Taxonomy" id="1193282"/>
    <lineage>
        <taxon>Bacteria</taxon>
        <taxon>Bacillati</taxon>
        <taxon>Bacillota</taxon>
        <taxon>Bacilli</taxon>
        <taxon>Bacillales</taxon>
        <taxon>Bacillaceae</taxon>
        <taxon>Gracilibacillus</taxon>
    </lineage>
</organism>
<feature type="binding site" evidence="4">
    <location>
        <position position="448"/>
    </location>
    <ligand>
        <name>Mg(2+)</name>
        <dbReference type="ChEBI" id="CHEBI:18420"/>
    </ligand>
</feature>
<keyword evidence="7" id="KW-1185">Reference proteome</keyword>
<dbReference type="SUPFAM" id="SSF56322">
    <property type="entry name" value="ADC synthase"/>
    <property type="match status" value="1"/>
</dbReference>
<dbReference type="HAMAP" id="MF_01935">
    <property type="entry name" value="MenF"/>
    <property type="match status" value="1"/>
</dbReference>
<evidence type="ECO:0000259" key="5">
    <source>
        <dbReference type="Pfam" id="PF00425"/>
    </source>
</evidence>
<feature type="domain" description="Chorismate-utilising enzyme C-terminal" evidence="5">
    <location>
        <begin position="201"/>
        <end position="452"/>
    </location>
</feature>
<evidence type="ECO:0000256" key="4">
    <source>
        <dbReference type="HAMAP-Rule" id="MF_01935"/>
    </source>
</evidence>
<dbReference type="RefSeq" id="WP_390253783.1">
    <property type="nucleotide sequence ID" value="NZ_JBHSDT010000008.1"/>
</dbReference>
<keyword evidence="4" id="KW-0460">Magnesium</keyword>
<feature type="active site" description="Proton acceptor" evidence="4">
    <location>
        <position position="220"/>
    </location>
</feature>
<dbReference type="NCBIfam" id="TIGR00543">
    <property type="entry name" value="isochor_syn"/>
    <property type="match status" value="1"/>
</dbReference>
<dbReference type="PANTHER" id="PTHR42839">
    <property type="entry name" value="ISOCHORISMATE SYNTHASE ENTC"/>
    <property type="match status" value="1"/>
</dbReference>
<dbReference type="InterPro" id="IPR005801">
    <property type="entry name" value="ADC_synthase"/>
</dbReference>
<accession>A0ABV8X0Q9</accession>
<comment type="function">
    <text evidence="4">Catalyzes the conversion of chorismate to isochorismate.</text>
</comment>
<dbReference type="InterPro" id="IPR004561">
    <property type="entry name" value="IsoChor_synthase"/>
</dbReference>
<comment type="catalytic activity">
    <reaction evidence="1 4">
        <text>chorismate = isochorismate</text>
        <dbReference type="Rhea" id="RHEA:18985"/>
        <dbReference type="ChEBI" id="CHEBI:29748"/>
        <dbReference type="ChEBI" id="CHEBI:29780"/>
        <dbReference type="EC" id="5.4.4.2"/>
    </reaction>
</comment>
<evidence type="ECO:0000313" key="7">
    <source>
        <dbReference type="Proteomes" id="UP001595882"/>
    </source>
</evidence>
<reference evidence="7" key="1">
    <citation type="journal article" date="2019" name="Int. J. Syst. Evol. Microbiol.">
        <title>The Global Catalogue of Microorganisms (GCM) 10K type strain sequencing project: providing services to taxonomists for standard genome sequencing and annotation.</title>
        <authorList>
            <consortium name="The Broad Institute Genomics Platform"/>
            <consortium name="The Broad Institute Genome Sequencing Center for Infectious Disease"/>
            <person name="Wu L."/>
            <person name="Ma J."/>
        </authorList>
    </citation>
    <scope>NUCLEOTIDE SEQUENCE [LARGE SCALE GENOMIC DNA]</scope>
    <source>
        <strain evidence="7">CCUG 37865</strain>
    </source>
</reference>
<proteinExistence type="inferred from homology"/>
<feature type="binding site" evidence="4">
    <location>
        <position position="313"/>
    </location>
    <ligand>
        <name>Mg(2+)</name>
        <dbReference type="ChEBI" id="CHEBI:18420"/>
    </ligand>
</feature>
<dbReference type="Gene3D" id="3.60.120.10">
    <property type="entry name" value="Anthranilate synthase"/>
    <property type="match status" value="1"/>
</dbReference>
<dbReference type="EMBL" id="JBHSDT010000008">
    <property type="protein sequence ID" value="MFC4404804.1"/>
    <property type="molecule type" value="Genomic_DNA"/>
</dbReference>
<sequence length="462" mass="52128">MIETQGINIEGVLTAALKQVQVSKTASLVSISEKINKVDRLSFFAAGKNLAKNRSFWSNADQNVCFVGIGDSYTLKAERHSYDTVKAEWKKLMERTIIKRHDESANTGPIAIGGFPFDEENETYQLWQGFEGSQFRIPEYMLTVDENGYFLTTNTWIDPHSNVGKLASVLHEERNMLLNPPPQRSEGVNPILLKHEVDPGEWKNLVREVTDYIDNHSVEKIVLARELQVELRKPCNITDVLRQLLTNQKNSYVFAWESEGACFIGASPERLVQVKNNHLLSTCLAGTAPRGKTTEDDKQMGQALLQDKKNREEHQIVVNMIRDAVLSCAHNVQIPEQPVIYPLQNLQHLYTPVRAELKHGYTLLDVVKKLHPTPALSGFPQNESLSFLREHETLERGWYGAPIGWFNRSFNGEFAVAIRSGLICDEKASLFAGCGVVKDSDPEMEYEETKIKFTPMLEALGG</sequence>
<dbReference type="InterPro" id="IPR015890">
    <property type="entry name" value="Chorismate_C"/>
</dbReference>
<keyword evidence="3 4" id="KW-0413">Isomerase</keyword>
<dbReference type="Proteomes" id="UP001595882">
    <property type="component" value="Unassembled WGS sequence"/>
</dbReference>
<feature type="active site" description="Proton donor" evidence="4">
    <location>
        <position position="269"/>
    </location>
</feature>
<dbReference type="EC" id="5.4.4.2" evidence="4"/>
<comment type="similarity">
    <text evidence="2 4">Belongs to the isochorismate synthase family.</text>
</comment>
<comment type="pathway">
    <text evidence="4">Quinol/quinone metabolism; 1,4-dihydroxy-2-naphthoate biosynthesis; 1,4-dihydroxy-2-naphthoate from chorismate: step 1/7.</text>
</comment>
<comment type="pathway">
    <text evidence="4">Quinol/quinone metabolism; menaquinone biosynthesis.</text>
</comment>
<dbReference type="InterPro" id="IPR034681">
    <property type="entry name" value="MenF"/>
</dbReference>
<evidence type="ECO:0000256" key="1">
    <source>
        <dbReference type="ARBA" id="ARBA00000799"/>
    </source>
</evidence>
<protein>
    <recommendedName>
        <fullName evidence="4">Isochorismate synthase MenF</fullName>
        <ecNumber evidence="4">5.4.4.2</ecNumber>
    </recommendedName>
    <alternativeName>
        <fullName evidence="4">Isochorismate mutase</fullName>
    </alternativeName>
</protein>
<evidence type="ECO:0000256" key="3">
    <source>
        <dbReference type="ARBA" id="ARBA00023235"/>
    </source>
</evidence>
<evidence type="ECO:0000313" key="6">
    <source>
        <dbReference type="EMBL" id="MFC4404804.1"/>
    </source>
</evidence>
<gene>
    <name evidence="4" type="primary">menF</name>
    <name evidence="6" type="ORF">ACFOY7_17170</name>
</gene>
<keyword evidence="4" id="KW-0474">Menaquinone biosynthesis</keyword>
<comment type="cofactor">
    <cofactor evidence="4">
        <name>Mg(2+)</name>
        <dbReference type="ChEBI" id="CHEBI:18420"/>
    </cofactor>
</comment>
<name>A0ABV8X0Q9_9BACI</name>
<comment type="caution">
    <text evidence="6">The sequence shown here is derived from an EMBL/GenBank/DDBJ whole genome shotgun (WGS) entry which is preliminary data.</text>
</comment>
<evidence type="ECO:0000256" key="2">
    <source>
        <dbReference type="ARBA" id="ARBA00005297"/>
    </source>
</evidence>
<dbReference type="Pfam" id="PF00425">
    <property type="entry name" value="Chorismate_bind"/>
    <property type="match status" value="1"/>
</dbReference>
<keyword evidence="4" id="KW-0479">Metal-binding</keyword>